<evidence type="ECO:0000256" key="1">
    <source>
        <dbReference type="SAM" id="Phobius"/>
    </source>
</evidence>
<dbReference type="PROSITE" id="PS51318">
    <property type="entry name" value="TAT"/>
    <property type="match status" value="1"/>
</dbReference>
<evidence type="ECO:0000313" key="3">
    <source>
        <dbReference type="Proteomes" id="UP000431269"/>
    </source>
</evidence>
<keyword evidence="3" id="KW-1185">Reference proteome</keyword>
<organism evidence="2 3">
    <name type="scientific">Terricaulis silvestris</name>
    <dbReference type="NCBI Taxonomy" id="2686094"/>
    <lineage>
        <taxon>Bacteria</taxon>
        <taxon>Pseudomonadati</taxon>
        <taxon>Pseudomonadota</taxon>
        <taxon>Alphaproteobacteria</taxon>
        <taxon>Caulobacterales</taxon>
        <taxon>Caulobacteraceae</taxon>
        <taxon>Terricaulis</taxon>
    </lineage>
</organism>
<evidence type="ECO:0008006" key="4">
    <source>
        <dbReference type="Google" id="ProtNLM"/>
    </source>
</evidence>
<dbReference type="EMBL" id="CP047045">
    <property type="protein sequence ID" value="QGZ93239.1"/>
    <property type="molecule type" value="Genomic_DNA"/>
</dbReference>
<accession>A0A6I6MG71</accession>
<keyword evidence="1" id="KW-0472">Membrane</keyword>
<feature type="transmembrane region" description="Helical" evidence="1">
    <location>
        <begin position="84"/>
        <end position="106"/>
    </location>
</feature>
<evidence type="ECO:0000313" key="2">
    <source>
        <dbReference type="EMBL" id="QGZ93239.1"/>
    </source>
</evidence>
<dbReference type="AlphaFoldDB" id="A0A6I6MG71"/>
<gene>
    <name evidence="2" type="ORF">DSM104635_00045</name>
</gene>
<dbReference type="RefSeq" id="WP_158764253.1">
    <property type="nucleotide sequence ID" value="NZ_CP047045.1"/>
</dbReference>
<feature type="transmembrane region" description="Helical" evidence="1">
    <location>
        <begin position="47"/>
        <end position="72"/>
    </location>
</feature>
<protein>
    <recommendedName>
        <fullName evidence="4">Integral membrane protein</fullName>
    </recommendedName>
</protein>
<dbReference type="Proteomes" id="UP000431269">
    <property type="component" value="Chromosome"/>
</dbReference>
<keyword evidence="1" id="KW-0812">Transmembrane</keyword>
<sequence length="138" mass="14517">MNNPEKTVTRRRRAVTAGAAVLLAVFATAMTVAPAETLRNVDIVRTIGFVVLALVLAVRSTTAFSFVGRNAVLDDELTRANRASAALVGFWSMFVAALAVLVASFFETVAPMQIIPVIIGIGAVTAALRFVVLEGRGG</sequence>
<dbReference type="InterPro" id="IPR006311">
    <property type="entry name" value="TAT_signal"/>
</dbReference>
<reference evidence="3" key="1">
    <citation type="submission" date="2019-12" db="EMBL/GenBank/DDBJ databases">
        <title>Complete genome of Terracaulis silvestris 0127_4.</title>
        <authorList>
            <person name="Vieira S."/>
            <person name="Riedel T."/>
            <person name="Sproer C."/>
            <person name="Pascual J."/>
            <person name="Boedeker C."/>
            <person name="Overmann J."/>
        </authorList>
    </citation>
    <scope>NUCLEOTIDE SEQUENCE [LARGE SCALE GENOMIC DNA]</scope>
    <source>
        <strain evidence="3">0127_4</strain>
    </source>
</reference>
<proteinExistence type="predicted"/>
<feature type="transmembrane region" description="Helical" evidence="1">
    <location>
        <begin position="112"/>
        <end position="132"/>
    </location>
</feature>
<dbReference type="KEGG" id="tsv:DSM104635_00045"/>
<name>A0A6I6MG71_9CAUL</name>
<keyword evidence="1" id="KW-1133">Transmembrane helix</keyword>